<feature type="transmembrane region" description="Helical" evidence="10">
    <location>
        <begin position="372"/>
        <end position="390"/>
    </location>
</feature>
<evidence type="ECO:0000313" key="11">
    <source>
        <dbReference type="EMBL" id="RQP26189.1"/>
    </source>
</evidence>
<feature type="transmembrane region" description="Helical" evidence="10">
    <location>
        <begin position="411"/>
        <end position="433"/>
    </location>
</feature>
<dbReference type="CDD" id="cd13131">
    <property type="entry name" value="MATE_NorM_like"/>
    <property type="match status" value="1"/>
</dbReference>
<dbReference type="Pfam" id="PF01554">
    <property type="entry name" value="MatE"/>
    <property type="match status" value="2"/>
</dbReference>
<feature type="transmembrane region" description="Helical" evidence="10">
    <location>
        <begin position="261"/>
        <end position="287"/>
    </location>
</feature>
<evidence type="ECO:0000256" key="3">
    <source>
        <dbReference type="ARBA" id="ARBA00022449"/>
    </source>
</evidence>
<reference evidence="11 12" key="2">
    <citation type="submission" date="2018-12" db="EMBL/GenBank/DDBJ databases">
        <title>Rhizobacter gummiphilus sp. nov., a rubber-degrading bacterium isolated from the soil of a botanical garden in Japan.</title>
        <authorList>
            <person name="Shunsuke S.S."/>
        </authorList>
    </citation>
    <scope>NUCLEOTIDE SEQUENCE [LARGE SCALE GENOMIC DNA]</scope>
    <source>
        <strain evidence="11 12">S-16</strain>
    </source>
</reference>
<evidence type="ECO:0000256" key="5">
    <source>
        <dbReference type="ARBA" id="ARBA00022692"/>
    </source>
</evidence>
<evidence type="ECO:0000256" key="6">
    <source>
        <dbReference type="ARBA" id="ARBA00022989"/>
    </source>
</evidence>
<keyword evidence="6 10" id="KW-1133">Transmembrane helix</keyword>
<feature type="transmembrane region" description="Helical" evidence="10">
    <location>
        <begin position="299"/>
        <end position="317"/>
    </location>
</feature>
<reference evidence="11 12" key="1">
    <citation type="submission" date="2018-08" db="EMBL/GenBank/DDBJ databases">
        <authorList>
            <person name="Khan S.A."/>
            <person name="Jeon C.O."/>
            <person name="Chun B.H."/>
            <person name="Jeong S.E."/>
        </authorList>
    </citation>
    <scope>NUCLEOTIDE SEQUENCE [LARGE SCALE GENOMIC DNA]</scope>
    <source>
        <strain evidence="11 12">S-16</strain>
    </source>
</reference>
<dbReference type="PANTHER" id="PTHR43298">
    <property type="entry name" value="MULTIDRUG RESISTANCE PROTEIN NORM-RELATED"/>
    <property type="match status" value="1"/>
</dbReference>
<evidence type="ECO:0000313" key="12">
    <source>
        <dbReference type="Proteomes" id="UP000267464"/>
    </source>
</evidence>
<keyword evidence="4" id="KW-1003">Cell membrane</keyword>
<comment type="subcellular location">
    <subcellularLocation>
        <location evidence="1">Cell inner membrane</location>
        <topology evidence="1">Multi-pass membrane protein</topology>
    </subcellularLocation>
</comment>
<keyword evidence="2" id="KW-0813">Transport</keyword>
<dbReference type="PANTHER" id="PTHR43298:SF2">
    <property type="entry name" value="FMN_FAD EXPORTER YEEO-RELATED"/>
    <property type="match status" value="1"/>
</dbReference>
<accession>A0A3N7JZI1</accession>
<gene>
    <name evidence="11" type="ORF">DZC73_03895</name>
</gene>
<evidence type="ECO:0000256" key="2">
    <source>
        <dbReference type="ARBA" id="ARBA00022448"/>
    </source>
</evidence>
<feature type="transmembrane region" description="Helical" evidence="10">
    <location>
        <begin position="445"/>
        <end position="470"/>
    </location>
</feature>
<evidence type="ECO:0000256" key="7">
    <source>
        <dbReference type="ARBA" id="ARBA00023065"/>
    </source>
</evidence>
<dbReference type="AlphaFoldDB" id="A0A3N7JZI1"/>
<dbReference type="InterPro" id="IPR002528">
    <property type="entry name" value="MATE_fam"/>
</dbReference>
<dbReference type="GO" id="GO:0006811">
    <property type="term" value="P:monoatomic ion transport"/>
    <property type="evidence" value="ECO:0007669"/>
    <property type="project" value="UniProtKB-KW"/>
</dbReference>
<feature type="transmembrane region" description="Helical" evidence="10">
    <location>
        <begin position="70"/>
        <end position="95"/>
    </location>
</feature>
<keyword evidence="12" id="KW-1185">Reference proteome</keyword>
<sequence>MLPPVGVGRLSAAVPGTPARRGLLHDARRIAALAWPLFFGQLAVLAFSTVDTVMTARHSAVDLAALAVGGAVYITVFVGFMGVILAIGPIAGQLFGAGKLQEAGRQLHQAIWLALFMSVLGCTVLLFPQPFLALSHAEGEVAEKVRGYLHALAFALPSALLFTAFRGFNTAVSRPKIVMALQFGALVLKVPLNAVLVFGADLGPLHVPAFGAQGCGIATAMVMGCQLFAAWEVLRRDPFYARFGLASGSLALPDRASLMGLLHLGVPMGLSIGIEVTGFTFMAFFIARLGPTPVAGHQIAVNMVSVMFMMPLALANATSTLVAQRIGADDARDAARIGWHGLQVGVIIASAMGAVVYLTRQSLMHAYTHDEVIIAAAMPLLAWVLLFHIADAVQTITAFTLRAYKIATVPVLIYAGSLWGVGLGGGYVLAFNLTGQSPPALQGALGFWAASTTGLTLAASCLASFLIWMLRQRSSR</sequence>
<dbReference type="InterPro" id="IPR050222">
    <property type="entry name" value="MATE_MdtK"/>
</dbReference>
<organism evidence="11 12">
    <name type="scientific">Piscinibacter terrae</name>
    <dbReference type="NCBI Taxonomy" id="2496871"/>
    <lineage>
        <taxon>Bacteria</taxon>
        <taxon>Pseudomonadati</taxon>
        <taxon>Pseudomonadota</taxon>
        <taxon>Betaproteobacteria</taxon>
        <taxon>Burkholderiales</taxon>
        <taxon>Sphaerotilaceae</taxon>
        <taxon>Piscinibacter</taxon>
    </lineage>
</organism>
<keyword evidence="5 10" id="KW-0812">Transmembrane</keyword>
<protein>
    <recommendedName>
        <fullName evidence="9">Multidrug-efflux transporter</fullName>
    </recommendedName>
</protein>
<dbReference type="Proteomes" id="UP000267464">
    <property type="component" value="Unassembled WGS sequence"/>
</dbReference>
<feature type="transmembrane region" description="Helical" evidence="10">
    <location>
        <begin position="177"/>
        <end position="198"/>
    </location>
</feature>
<evidence type="ECO:0000256" key="1">
    <source>
        <dbReference type="ARBA" id="ARBA00004429"/>
    </source>
</evidence>
<name>A0A3N7JZI1_9BURK</name>
<feature type="transmembrane region" description="Helical" evidence="10">
    <location>
        <begin position="337"/>
        <end position="360"/>
    </location>
</feature>
<dbReference type="PIRSF" id="PIRSF006603">
    <property type="entry name" value="DinF"/>
    <property type="match status" value="1"/>
</dbReference>
<evidence type="ECO:0000256" key="10">
    <source>
        <dbReference type="SAM" id="Phobius"/>
    </source>
</evidence>
<dbReference type="GO" id="GO:0005886">
    <property type="term" value="C:plasma membrane"/>
    <property type="evidence" value="ECO:0007669"/>
    <property type="project" value="UniProtKB-SubCell"/>
</dbReference>
<evidence type="ECO:0000256" key="9">
    <source>
        <dbReference type="ARBA" id="ARBA00031636"/>
    </source>
</evidence>
<feature type="transmembrane region" description="Helical" evidence="10">
    <location>
        <begin position="210"/>
        <end position="234"/>
    </location>
</feature>
<dbReference type="OrthoDB" id="9780160at2"/>
<proteinExistence type="predicted"/>
<evidence type="ECO:0000256" key="8">
    <source>
        <dbReference type="ARBA" id="ARBA00023136"/>
    </source>
</evidence>
<evidence type="ECO:0000256" key="4">
    <source>
        <dbReference type="ARBA" id="ARBA00022475"/>
    </source>
</evidence>
<dbReference type="NCBIfam" id="TIGR00797">
    <property type="entry name" value="matE"/>
    <property type="match status" value="1"/>
</dbReference>
<dbReference type="GO" id="GO:0015297">
    <property type="term" value="F:antiporter activity"/>
    <property type="evidence" value="ECO:0007669"/>
    <property type="project" value="UniProtKB-KW"/>
</dbReference>
<feature type="transmembrane region" description="Helical" evidence="10">
    <location>
        <begin position="147"/>
        <end position="165"/>
    </location>
</feature>
<keyword evidence="3" id="KW-0050">Antiport</keyword>
<dbReference type="EMBL" id="QUSW01000001">
    <property type="protein sequence ID" value="RQP26189.1"/>
    <property type="molecule type" value="Genomic_DNA"/>
</dbReference>
<feature type="transmembrane region" description="Helical" evidence="10">
    <location>
        <begin position="30"/>
        <end position="50"/>
    </location>
</feature>
<keyword evidence="7" id="KW-0406">Ion transport</keyword>
<dbReference type="GO" id="GO:0042910">
    <property type="term" value="F:xenobiotic transmembrane transporter activity"/>
    <property type="evidence" value="ECO:0007669"/>
    <property type="project" value="InterPro"/>
</dbReference>
<comment type="caution">
    <text evidence="11">The sequence shown here is derived from an EMBL/GenBank/DDBJ whole genome shotgun (WGS) entry which is preliminary data.</text>
</comment>
<feature type="transmembrane region" description="Helical" evidence="10">
    <location>
        <begin position="107"/>
        <end position="127"/>
    </location>
</feature>
<dbReference type="InterPro" id="IPR048279">
    <property type="entry name" value="MdtK-like"/>
</dbReference>
<keyword evidence="8 10" id="KW-0472">Membrane</keyword>